<evidence type="ECO:0000256" key="2">
    <source>
        <dbReference type="ARBA" id="ARBA00022605"/>
    </source>
</evidence>
<dbReference type="SUPFAM" id="SSF88697">
    <property type="entry name" value="PUA domain-like"/>
    <property type="match status" value="1"/>
</dbReference>
<comment type="similarity">
    <text evidence="8">Belongs to the glutamate 5-kinase family.</text>
</comment>
<keyword evidence="1 8" id="KW-0963">Cytoplasm</keyword>
<dbReference type="AlphaFoldDB" id="Q3ARL7"/>
<dbReference type="GO" id="GO:0055129">
    <property type="term" value="P:L-proline biosynthetic process"/>
    <property type="evidence" value="ECO:0007669"/>
    <property type="project" value="UniProtKB-UniRule"/>
</dbReference>
<comment type="caution">
    <text evidence="8">Lacks conserved residue(s) required for the propagation of feature annotation.</text>
</comment>
<feature type="binding site" evidence="8">
    <location>
        <position position="142"/>
    </location>
    <ligand>
        <name>substrate</name>
    </ligand>
</feature>
<dbReference type="HOGENOM" id="CLU_025400_2_0_10"/>
<dbReference type="GO" id="GO:0005524">
    <property type="term" value="F:ATP binding"/>
    <property type="evidence" value="ECO:0007669"/>
    <property type="project" value="UniProtKB-KW"/>
</dbReference>
<evidence type="ECO:0000313" key="10">
    <source>
        <dbReference type="EMBL" id="ABB28358.1"/>
    </source>
</evidence>
<dbReference type="EMBL" id="CP000108">
    <property type="protein sequence ID" value="ABB28358.1"/>
    <property type="molecule type" value="Genomic_DNA"/>
</dbReference>
<gene>
    <name evidence="8" type="primary">proB</name>
    <name evidence="10" type="ordered locus">Cag_1096</name>
</gene>
<proteinExistence type="inferred from homology"/>
<dbReference type="STRING" id="340177.Cag_1096"/>
<feature type="binding site" evidence="8">
    <location>
        <position position="55"/>
    </location>
    <ligand>
        <name>substrate</name>
    </ligand>
</feature>
<dbReference type="InterPro" id="IPR001048">
    <property type="entry name" value="Asp/Glu/Uridylate_kinase"/>
</dbReference>
<dbReference type="InterPro" id="IPR002478">
    <property type="entry name" value="PUA"/>
</dbReference>
<keyword evidence="6 8" id="KW-0418">Kinase</keyword>
<dbReference type="PANTHER" id="PTHR43654">
    <property type="entry name" value="GLUTAMATE 5-KINASE"/>
    <property type="match status" value="1"/>
</dbReference>
<comment type="catalytic activity">
    <reaction evidence="8">
        <text>L-glutamate + ATP = L-glutamyl 5-phosphate + ADP</text>
        <dbReference type="Rhea" id="RHEA:14877"/>
        <dbReference type="ChEBI" id="CHEBI:29985"/>
        <dbReference type="ChEBI" id="CHEBI:30616"/>
        <dbReference type="ChEBI" id="CHEBI:58274"/>
        <dbReference type="ChEBI" id="CHEBI:456216"/>
        <dbReference type="EC" id="2.7.2.11"/>
    </reaction>
</comment>
<name>Q3ARL7_CHLCH</name>
<keyword evidence="4 8" id="KW-0808">Transferase</keyword>
<evidence type="ECO:0000256" key="8">
    <source>
        <dbReference type="HAMAP-Rule" id="MF_00456"/>
    </source>
</evidence>
<evidence type="ECO:0000256" key="3">
    <source>
        <dbReference type="ARBA" id="ARBA00022650"/>
    </source>
</evidence>
<dbReference type="SMART" id="SM00359">
    <property type="entry name" value="PUA"/>
    <property type="match status" value="1"/>
</dbReference>
<dbReference type="CDD" id="cd04242">
    <property type="entry name" value="AAK_G5K_ProB"/>
    <property type="match status" value="1"/>
</dbReference>
<feature type="binding site" evidence="8">
    <location>
        <position position="154"/>
    </location>
    <ligand>
        <name>substrate</name>
    </ligand>
</feature>
<dbReference type="eggNOG" id="COG0263">
    <property type="taxonomic scope" value="Bacteria"/>
</dbReference>
<dbReference type="InterPro" id="IPR036974">
    <property type="entry name" value="PUA_sf"/>
</dbReference>
<dbReference type="PROSITE" id="PS00902">
    <property type="entry name" value="GLUTAMATE_5_KINASE"/>
    <property type="match status" value="1"/>
</dbReference>
<sequence>MAQLLSSRYKKIVVKVGTNVITNKNGELDLEVLQSLTSQIATLQKAGIQVILVSSGAVGAGRSLIKLPPTFPTVAARQVLASTGQIKLISTYNALFEQHGLLTAQILVTKSDFRDRLHYLNMQTCFHSLLQQQVIPVVNENDAVSVTELMFTDNDELSGLIASMMDAEGYLILSHVDGLFDMKAGDGTIIKVVDPSTKHFHQYISPGKSEFGRGGMLTKCHIAHKLSRLGISVHIANGRTPNILLSILNGENVGTTFLPQKAAHAPKRWVANSEGLEKGAVTINKGAEVALVADERANSLLPIGIVSVEGQFLKGDIIKVCSIEGEVLGYGVAQYSSEKTLTLMGQKNQKPLIHYDYLFITQ</sequence>
<dbReference type="InterPro" id="IPR001057">
    <property type="entry name" value="Glu/AcGlu_kinase"/>
</dbReference>
<keyword evidence="2 8" id="KW-0028">Amino-acid biosynthesis</keyword>
<reference evidence="10" key="1">
    <citation type="submission" date="2005-08" db="EMBL/GenBank/DDBJ databases">
        <title>Complete sequence of Chlorobium chlorochromatii CaD3.</title>
        <authorList>
            <person name="Copeland A."/>
            <person name="Lucas S."/>
            <person name="Lapidus A."/>
            <person name="Barry K."/>
            <person name="Detter J.C."/>
            <person name="Glavina T."/>
            <person name="Hammon N."/>
            <person name="Israni S."/>
            <person name="Pitluck S."/>
            <person name="Bryant D."/>
            <person name="Schmutz J."/>
            <person name="Larimer F."/>
            <person name="Land M."/>
            <person name="Kyrpides N."/>
            <person name="Ivanova N."/>
            <person name="Richardson P."/>
        </authorList>
    </citation>
    <scope>NUCLEOTIDE SEQUENCE [LARGE SCALE GENOMIC DNA]</scope>
    <source>
        <strain evidence="10">CaD3</strain>
    </source>
</reference>
<dbReference type="InterPro" id="IPR015947">
    <property type="entry name" value="PUA-like_sf"/>
</dbReference>
<dbReference type="EC" id="2.7.2.11" evidence="8"/>
<dbReference type="GO" id="GO:0003723">
    <property type="term" value="F:RNA binding"/>
    <property type="evidence" value="ECO:0007669"/>
    <property type="project" value="InterPro"/>
</dbReference>
<dbReference type="PIRSF" id="PIRSF000729">
    <property type="entry name" value="GK"/>
    <property type="match status" value="1"/>
</dbReference>
<dbReference type="PRINTS" id="PR00474">
    <property type="entry name" value="GLU5KINASE"/>
</dbReference>
<dbReference type="KEGG" id="cch:Cag_1096"/>
<dbReference type="Gene3D" id="2.30.130.10">
    <property type="entry name" value="PUA domain"/>
    <property type="match status" value="1"/>
</dbReference>
<dbReference type="PANTHER" id="PTHR43654:SF1">
    <property type="entry name" value="ISOPENTENYL PHOSPHATE KINASE"/>
    <property type="match status" value="1"/>
</dbReference>
<dbReference type="UniPathway" id="UPA00098">
    <property type="reaction ID" value="UER00359"/>
</dbReference>
<evidence type="ECO:0000256" key="6">
    <source>
        <dbReference type="ARBA" id="ARBA00022777"/>
    </source>
</evidence>
<evidence type="ECO:0000256" key="4">
    <source>
        <dbReference type="ARBA" id="ARBA00022679"/>
    </source>
</evidence>
<dbReference type="Pfam" id="PF01472">
    <property type="entry name" value="PUA"/>
    <property type="match status" value="1"/>
</dbReference>
<dbReference type="SUPFAM" id="SSF53633">
    <property type="entry name" value="Carbamate kinase-like"/>
    <property type="match status" value="1"/>
</dbReference>
<dbReference type="GO" id="GO:0005829">
    <property type="term" value="C:cytosol"/>
    <property type="evidence" value="ECO:0007669"/>
    <property type="project" value="TreeGrafter"/>
</dbReference>
<feature type="domain" description="PUA" evidence="9">
    <location>
        <begin position="279"/>
        <end position="353"/>
    </location>
</feature>
<evidence type="ECO:0000259" key="9">
    <source>
        <dbReference type="SMART" id="SM00359"/>
    </source>
</evidence>
<dbReference type="CDD" id="cd21157">
    <property type="entry name" value="PUA_G5K"/>
    <property type="match status" value="1"/>
</dbReference>
<dbReference type="OrthoDB" id="9804434at2"/>
<dbReference type="Gene3D" id="3.40.1160.10">
    <property type="entry name" value="Acetylglutamate kinase-like"/>
    <property type="match status" value="1"/>
</dbReference>
<dbReference type="FunFam" id="3.40.1160.10:FF:000006">
    <property type="entry name" value="Glutamate 5-kinase"/>
    <property type="match status" value="1"/>
</dbReference>
<comment type="function">
    <text evidence="8">Catalyzes the transfer of a phosphate group to glutamate to form L-glutamate 5-phosphate.</text>
</comment>
<evidence type="ECO:0000256" key="1">
    <source>
        <dbReference type="ARBA" id="ARBA00022490"/>
    </source>
</evidence>
<keyword evidence="7 8" id="KW-0067">ATP-binding</keyword>
<comment type="subcellular location">
    <subcellularLocation>
        <location evidence="8">Cytoplasm</location>
    </subcellularLocation>
</comment>
<comment type="pathway">
    <text evidence="8">Amino-acid biosynthesis; L-proline biosynthesis; L-glutamate 5-semialdehyde from L-glutamate: step 1/2.</text>
</comment>
<protein>
    <recommendedName>
        <fullName evidence="8">Glutamate 5-kinase</fullName>
        <ecNumber evidence="8">2.7.2.11</ecNumber>
    </recommendedName>
    <alternativeName>
        <fullName evidence="8">Gamma-glutamyl kinase</fullName>
        <shortName evidence="8">GK</shortName>
    </alternativeName>
</protein>
<evidence type="ECO:0000256" key="5">
    <source>
        <dbReference type="ARBA" id="ARBA00022741"/>
    </source>
</evidence>
<keyword evidence="3 8" id="KW-0641">Proline biosynthesis</keyword>
<dbReference type="InterPro" id="IPR041739">
    <property type="entry name" value="G5K_ProB"/>
</dbReference>
<dbReference type="GO" id="GO:0004349">
    <property type="term" value="F:glutamate 5-kinase activity"/>
    <property type="evidence" value="ECO:0007669"/>
    <property type="project" value="UniProtKB-UniRule"/>
</dbReference>
<accession>Q3ARL7</accession>
<dbReference type="InterPro" id="IPR019797">
    <property type="entry name" value="Glutamate_5-kinase_CS"/>
</dbReference>
<dbReference type="PROSITE" id="PS50890">
    <property type="entry name" value="PUA"/>
    <property type="match status" value="1"/>
</dbReference>
<evidence type="ECO:0000256" key="7">
    <source>
        <dbReference type="ARBA" id="ARBA00022840"/>
    </source>
</evidence>
<dbReference type="Pfam" id="PF00696">
    <property type="entry name" value="AA_kinase"/>
    <property type="match status" value="1"/>
</dbReference>
<dbReference type="InterPro" id="IPR011529">
    <property type="entry name" value="Glu_5kinase"/>
</dbReference>
<dbReference type="HAMAP" id="MF_00456">
    <property type="entry name" value="ProB"/>
    <property type="match status" value="1"/>
</dbReference>
<dbReference type="InterPro" id="IPR036393">
    <property type="entry name" value="AceGlu_kinase-like_sf"/>
</dbReference>
<feature type="binding site" evidence="8">
    <location>
        <position position="15"/>
    </location>
    <ligand>
        <name>ATP</name>
        <dbReference type="ChEBI" id="CHEBI:30616"/>
    </ligand>
</feature>
<organism evidence="10">
    <name type="scientific">Chlorobium chlorochromatii (strain CaD3)</name>
    <dbReference type="NCBI Taxonomy" id="340177"/>
    <lineage>
        <taxon>Bacteria</taxon>
        <taxon>Pseudomonadati</taxon>
        <taxon>Chlorobiota</taxon>
        <taxon>Chlorobiia</taxon>
        <taxon>Chlorobiales</taxon>
        <taxon>Chlorobiaceae</taxon>
        <taxon>Chlorobium/Pelodictyon group</taxon>
        <taxon>Chlorobium</taxon>
    </lineage>
</organism>
<keyword evidence="5 8" id="KW-0547">Nucleotide-binding</keyword>
<dbReference type="NCBIfam" id="TIGR01027">
    <property type="entry name" value="proB"/>
    <property type="match status" value="1"/>
</dbReference>
<dbReference type="InterPro" id="IPR005715">
    <property type="entry name" value="Glu_5kinase/COase_Synthase"/>
</dbReference>